<evidence type="ECO:0000259" key="2">
    <source>
        <dbReference type="PROSITE" id="PS51688"/>
    </source>
</evidence>
<sequence length="113" mass="12154">MTGLDDLADKFNGGEGAYIPASSPPVPTALERLRAIRGVSFAWREGVSAGTRERELGVIAQEVESVFPEAVVTDPQSGYKLVDYAGLVAVLIEAVKELDRRVERLEAERGPVA</sequence>
<dbReference type="OrthoDB" id="6892488at2"/>
<organism evidence="3 4">
    <name type="scientific">Mycolicibacterium rhodesiae (strain NBB3)</name>
    <name type="common">Mycobacterium rhodesiae</name>
    <dbReference type="NCBI Taxonomy" id="710685"/>
    <lineage>
        <taxon>Bacteria</taxon>
        <taxon>Bacillati</taxon>
        <taxon>Actinomycetota</taxon>
        <taxon>Actinomycetes</taxon>
        <taxon>Mycobacteriales</taxon>
        <taxon>Mycobacteriaceae</taxon>
        <taxon>Mycolicibacterium</taxon>
    </lineage>
</organism>
<evidence type="ECO:0000313" key="4">
    <source>
        <dbReference type="Proteomes" id="UP000005442"/>
    </source>
</evidence>
<reference evidence="3 4" key="1">
    <citation type="submission" date="2011-12" db="EMBL/GenBank/DDBJ databases">
        <title>Complete sequence of Mycobacterium rhodesiae NBB3.</title>
        <authorList>
            <consortium name="US DOE Joint Genome Institute"/>
            <person name="Lucas S."/>
            <person name="Han J."/>
            <person name="Lapidus A."/>
            <person name="Cheng J.-F."/>
            <person name="Goodwin L."/>
            <person name="Pitluck S."/>
            <person name="Peters L."/>
            <person name="Mikhailova N."/>
            <person name="Gu W."/>
            <person name="Detter J.C."/>
            <person name="Han C."/>
            <person name="Tapia R."/>
            <person name="Land M."/>
            <person name="Hauser L."/>
            <person name="Kyrpides N."/>
            <person name="Ivanova N."/>
            <person name="Pagani I."/>
            <person name="Mattes T."/>
            <person name="Holmes A."/>
            <person name="Rutledge P."/>
            <person name="Paulsen I."/>
            <person name="Coleman N."/>
            <person name="Woyke T."/>
        </authorList>
    </citation>
    <scope>NUCLEOTIDE SEQUENCE [LARGE SCALE GENOMIC DNA]</scope>
    <source>
        <strain evidence="3 4">NBB3</strain>
    </source>
</reference>
<dbReference type="EMBL" id="CP003169">
    <property type="protein sequence ID" value="AEV73126.1"/>
    <property type="molecule type" value="Genomic_DNA"/>
</dbReference>
<dbReference type="HOGENOM" id="CLU_2130714_0_0_11"/>
<dbReference type="InterPro" id="IPR030392">
    <property type="entry name" value="S74_ICA"/>
</dbReference>
<accession>G8RX78</accession>
<feature type="domain" description="Peptidase S74" evidence="2">
    <location>
        <begin position="1"/>
        <end position="109"/>
    </location>
</feature>
<dbReference type="Proteomes" id="UP000005442">
    <property type="component" value="Chromosome"/>
</dbReference>
<evidence type="ECO:0000256" key="1">
    <source>
        <dbReference type="SAM" id="MobiDB-lite"/>
    </source>
</evidence>
<dbReference type="AlphaFoldDB" id="G8RX78"/>
<feature type="region of interest" description="Disordered" evidence="1">
    <location>
        <begin position="1"/>
        <end position="23"/>
    </location>
</feature>
<evidence type="ECO:0000313" key="3">
    <source>
        <dbReference type="EMBL" id="AEV73126.1"/>
    </source>
</evidence>
<proteinExistence type="predicted"/>
<name>G8RX78_MYCRN</name>
<dbReference type="KEGG" id="mrh:MycrhN_2540"/>
<dbReference type="RefSeq" id="WP_014210936.1">
    <property type="nucleotide sequence ID" value="NC_016604.1"/>
</dbReference>
<dbReference type="Pfam" id="PF13884">
    <property type="entry name" value="Peptidase_S74"/>
    <property type="match status" value="1"/>
</dbReference>
<dbReference type="PATRIC" id="fig|710685.3.peg.2537"/>
<gene>
    <name evidence="3" type="ordered locus">MycrhN_2540</name>
</gene>
<dbReference type="eggNOG" id="COG3210">
    <property type="taxonomic scope" value="Bacteria"/>
</dbReference>
<dbReference type="PROSITE" id="PS51688">
    <property type="entry name" value="ICA"/>
    <property type="match status" value="1"/>
</dbReference>
<dbReference type="STRING" id="710685.MycrhN_2540"/>
<keyword evidence="4" id="KW-1185">Reference proteome</keyword>
<protein>
    <recommendedName>
        <fullName evidence="2">Peptidase S74 domain-containing protein</fullName>
    </recommendedName>
</protein>